<evidence type="ECO:0000313" key="11">
    <source>
        <dbReference type="Proteomes" id="UP000647585"/>
    </source>
</evidence>
<evidence type="ECO:0000313" key="10">
    <source>
        <dbReference type="EMBL" id="GGW63808.1"/>
    </source>
</evidence>
<dbReference type="PANTHER" id="PTHR10629:SF52">
    <property type="entry name" value="DNA (CYTOSINE-5)-METHYLTRANSFERASE 1"/>
    <property type="match status" value="1"/>
</dbReference>
<keyword evidence="3 6" id="KW-0949">S-adenosyl-L-methionine</keyword>
<dbReference type="Proteomes" id="UP000647585">
    <property type="component" value="Unassembled WGS sequence"/>
</dbReference>
<name>A0ABQ2WPK5_9GAMM</name>
<feature type="region of interest" description="Disordered" evidence="9">
    <location>
        <begin position="386"/>
        <end position="406"/>
    </location>
</feature>
<protein>
    <recommendedName>
        <fullName evidence="8">Cytosine-specific methyltransferase</fullName>
        <ecNumber evidence="8">2.1.1.37</ecNumber>
    </recommendedName>
</protein>
<proteinExistence type="inferred from homology"/>
<dbReference type="NCBIfam" id="TIGR00675">
    <property type="entry name" value="dcm"/>
    <property type="match status" value="1"/>
</dbReference>
<dbReference type="GO" id="GO:0008168">
    <property type="term" value="F:methyltransferase activity"/>
    <property type="evidence" value="ECO:0007669"/>
    <property type="project" value="UniProtKB-KW"/>
</dbReference>
<keyword evidence="11" id="KW-1185">Reference proteome</keyword>
<dbReference type="PROSITE" id="PS00094">
    <property type="entry name" value="C5_MTASE_1"/>
    <property type="match status" value="1"/>
</dbReference>
<evidence type="ECO:0000256" key="9">
    <source>
        <dbReference type="SAM" id="MobiDB-lite"/>
    </source>
</evidence>
<dbReference type="Gene3D" id="3.90.120.10">
    <property type="entry name" value="DNA Methylase, subunit A, domain 2"/>
    <property type="match status" value="1"/>
</dbReference>
<feature type="active site" evidence="6">
    <location>
        <position position="81"/>
    </location>
</feature>
<organism evidence="10 11">
    <name type="scientific">Halomonas johnsoniae</name>
    <dbReference type="NCBI Taxonomy" id="502832"/>
    <lineage>
        <taxon>Bacteria</taxon>
        <taxon>Pseudomonadati</taxon>
        <taxon>Pseudomonadota</taxon>
        <taxon>Gammaproteobacteria</taxon>
        <taxon>Oceanospirillales</taxon>
        <taxon>Halomonadaceae</taxon>
        <taxon>Halomonas</taxon>
    </lineage>
</organism>
<dbReference type="RefSeq" id="WP_193461800.1">
    <property type="nucleotide sequence ID" value="NZ_BMXO01000013.1"/>
</dbReference>
<dbReference type="InterPro" id="IPR018117">
    <property type="entry name" value="C5_DNA_meth_AS"/>
</dbReference>
<dbReference type="InterPro" id="IPR050390">
    <property type="entry name" value="C5-Methyltransferase"/>
</dbReference>
<keyword evidence="2 6" id="KW-0808">Transferase</keyword>
<dbReference type="PROSITE" id="PS51679">
    <property type="entry name" value="SAM_MT_C5"/>
    <property type="match status" value="1"/>
</dbReference>
<dbReference type="PRINTS" id="PR00105">
    <property type="entry name" value="C5METTRFRASE"/>
</dbReference>
<evidence type="ECO:0000256" key="3">
    <source>
        <dbReference type="ARBA" id="ARBA00022691"/>
    </source>
</evidence>
<dbReference type="PANTHER" id="PTHR10629">
    <property type="entry name" value="CYTOSINE-SPECIFIC METHYLTRANSFERASE"/>
    <property type="match status" value="1"/>
</dbReference>
<dbReference type="SUPFAM" id="SSF53335">
    <property type="entry name" value="S-adenosyl-L-methionine-dependent methyltransferases"/>
    <property type="match status" value="1"/>
</dbReference>
<dbReference type="EC" id="2.1.1.37" evidence="8"/>
<evidence type="ECO:0000256" key="4">
    <source>
        <dbReference type="ARBA" id="ARBA00022747"/>
    </source>
</evidence>
<dbReference type="InterPro" id="IPR029063">
    <property type="entry name" value="SAM-dependent_MTases_sf"/>
</dbReference>
<dbReference type="Gene3D" id="3.40.50.150">
    <property type="entry name" value="Vaccinia Virus protein VP39"/>
    <property type="match status" value="1"/>
</dbReference>
<dbReference type="EMBL" id="BMXO01000013">
    <property type="protein sequence ID" value="GGW63808.1"/>
    <property type="molecule type" value="Genomic_DNA"/>
</dbReference>
<reference evidence="11" key="1">
    <citation type="journal article" date="2019" name="Int. J. Syst. Evol. Microbiol.">
        <title>The Global Catalogue of Microorganisms (GCM) 10K type strain sequencing project: providing services to taxonomists for standard genome sequencing and annotation.</title>
        <authorList>
            <consortium name="The Broad Institute Genomics Platform"/>
            <consortium name="The Broad Institute Genome Sequencing Center for Infectious Disease"/>
            <person name="Wu L."/>
            <person name="Ma J."/>
        </authorList>
    </citation>
    <scope>NUCLEOTIDE SEQUENCE [LARGE SCALE GENOMIC DNA]</scope>
    <source>
        <strain evidence="11">KCTC 22157</strain>
    </source>
</reference>
<comment type="caution">
    <text evidence="10">The sequence shown here is derived from an EMBL/GenBank/DDBJ whole genome shotgun (WGS) entry which is preliminary data.</text>
</comment>
<accession>A0ABQ2WPK5</accession>
<evidence type="ECO:0000256" key="5">
    <source>
        <dbReference type="ARBA" id="ARBA00047422"/>
    </source>
</evidence>
<evidence type="ECO:0000256" key="7">
    <source>
        <dbReference type="RuleBase" id="RU000416"/>
    </source>
</evidence>
<gene>
    <name evidence="10" type="ORF">GCM10007158_25680</name>
</gene>
<comment type="similarity">
    <text evidence="6 7">Belongs to the class I-like SAM-binding methyltransferase superfamily. C5-methyltransferase family.</text>
</comment>
<keyword evidence="4" id="KW-0680">Restriction system</keyword>
<evidence type="ECO:0000256" key="8">
    <source>
        <dbReference type="RuleBase" id="RU000417"/>
    </source>
</evidence>
<evidence type="ECO:0000256" key="6">
    <source>
        <dbReference type="PROSITE-ProRule" id="PRU01016"/>
    </source>
</evidence>
<dbReference type="InterPro" id="IPR001525">
    <property type="entry name" value="C5_MeTfrase"/>
</dbReference>
<evidence type="ECO:0000256" key="1">
    <source>
        <dbReference type="ARBA" id="ARBA00022603"/>
    </source>
</evidence>
<sequence>MHKTISLYTGTGGLDLGLEAAGFDTTVAIEMDKWACETVRLNRPEWNPIQDDIHNVSSEDILATGDLTEGDASLLIGGPPCQPFSKSAYWSKGETKRLDDPRADTLTAYLRVLRDLKPRAFLMENVFGITYKGKDEAITLLRNIINQINKEEGTNYNFNVGVLNAADYGVPQIRERVFIIGSREGLDFTFPAPTHRNPEIGQDDLFHVEPWRTAWDAIGDLEGMSHDALRATGKWADLLPSIPEGKNYLHHTNRGEGMPLFGWRTRYWSFLLKLAKNKPSWTIQAQPGSAIGPFHWKNRRLSTRELCRLQTFPDDYEIAGGRTEVQRQLGNAVPSLIGEVLGREIKRQFFGQATNSPLKLLQNVNTKPFQKEPVRPVEKKYLQLLGDHEDHPGTGKGPRAVGASST</sequence>
<dbReference type="GO" id="GO:0032259">
    <property type="term" value="P:methylation"/>
    <property type="evidence" value="ECO:0007669"/>
    <property type="project" value="UniProtKB-KW"/>
</dbReference>
<comment type="catalytic activity">
    <reaction evidence="5 8">
        <text>a 2'-deoxycytidine in DNA + S-adenosyl-L-methionine = a 5-methyl-2'-deoxycytidine in DNA + S-adenosyl-L-homocysteine + H(+)</text>
        <dbReference type="Rhea" id="RHEA:13681"/>
        <dbReference type="Rhea" id="RHEA-COMP:11369"/>
        <dbReference type="Rhea" id="RHEA-COMP:11370"/>
        <dbReference type="ChEBI" id="CHEBI:15378"/>
        <dbReference type="ChEBI" id="CHEBI:57856"/>
        <dbReference type="ChEBI" id="CHEBI:59789"/>
        <dbReference type="ChEBI" id="CHEBI:85452"/>
        <dbReference type="ChEBI" id="CHEBI:85454"/>
        <dbReference type="EC" id="2.1.1.37"/>
    </reaction>
</comment>
<keyword evidence="1 6" id="KW-0489">Methyltransferase</keyword>
<evidence type="ECO:0000256" key="2">
    <source>
        <dbReference type="ARBA" id="ARBA00022679"/>
    </source>
</evidence>
<dbReference type="Pfam" id="PF00145">
    <property type="entry name" value="DNA_methylase"/>
    <property type="match status" value="1"/>
</dbReference>